<keyword evidence="6" id="KW-0547">Nucleotide-binding</keyword>
<dbReference type="AlphaFoldDB" id="A0A1S7UMK8"/>
<dbReference type="SUPFAM" id="SSF53244">
    <property type="entry name" value="MurD-like peptide ligases, peptide-binding domain"/>
    <property type="match status" value="1"/>
</dbReference>
<keyword evidence="5" id="KW-0479">Metal-binding</keyword>
<evidence type="ECO:0000256" key="6">
    <source>
        <dbReference type="ARBA" id="ARBA00022741"/>
    </source>
</evidence>
<dbReference type="OrthoDB" id="5212574at2759"/>
<dbReference type="Proteomes" id="UP000054516">
    <property type="component" value="Unassembled WGS sequence"/>
</dbReference>
<dbReference type="GO" id="GO:0046872">
    <property type="term" value="F:metal ion binding"/>
    <property type="evidence" value="ECO:0007669"/>
    <property type="project" value="UniProtKB-KW"/>
</dbReference>
<name>A0A1S7UMK8_ROSNE</name>
<dbReference type="SUPFAM" id="SSF53623">
    <property type="entry name" value="MurD-like peptide ligases, catalytic domain"/>
    <property type="match status" value="1"/>
</dbReference>
<dbReference type="PIRSF" id="PIRSF001563">
    <property type="entry name" value="Folylpolyglu_synth"/>
    <property type="match status" value="1"/>
</dbReference>
<dbReference type="InterPro" id="IPR036565">
    <property type="entry name" value="Mur-like_cat_sf"/>
</dbReference>
<evidence type="ECO:0000256" key="1">
    <source>
        <dbReference type="ARBA" id="ARBA00005150"/>
    </source>
</evidence>
<dbReference type="GO" id="GO:0008841">
    <property type="term" value="F:dihydrofolate synthase activity"/>
    <property type="evidence" value="ECO:0007669"/>
    <property type="project" value="TreeGrafter"/>
</dbReference>
<keyword evidence="4 9" id="KW-0436">Ligase</keyword>
<dbReference type="GO" id="GO:0006730">
    <property type="term" value="P:one-carbon metabolic process"/>
    <property type="evidence" value="ECO:0007669"/>
    <property type="project" value="UniProtKB-KW"/>
</dbReference>
<sequence>MIELGLARITALLKNTPQSWKAIHVAGTNGKGSICAYLDAMLRANRLSRGRFTSPHLVDRWDCITINDSAVSESRFRHFEELVKRRDEEQRLGASEFELLAATAFEIFEAEKIEFGVVEVGLGGRLDATNALKHKTVTVISKIGLDHQSFLGNTLEEIALQKAGIMRSGVPCVVDASNLPSVLDVIRSQADSLRTTISLANLQPTSFDGELGERLELHQQRNLLCAYEAFHAAYPGHGMPMHELLRIGASAIWPGRLQRISIQKITGRAELVLLDGAHNSQSAEVLSAFVEKRLRTCGKPVTWVLAASAGKDISDILKILLRDGDNLAAVEFGHVDGMPWVRPTGSATILQTIDDVGISVPIRQDSQTDVNMALNWASKISHDGPLVIAGSLYLVSDVLKLLRE</sequence>
<comment type="pathway">
    <text evidence="1">Cofactor biosynthesis; tetrahydrofolylpolyglutamate biosynthesis.</text>
</comment>
<dbReference type="EMBL" id="DF977456">
    <property type="protein sequence ID" value="GAP84592.1"/>
    <property type="molecule type" value="Genomic_DNA"/>
</dbReference>
<evidence type="ECO:0000256" key="3">
    <source>
        <dbReference type="ARBA" id="ARBA00022563"/>
    </source>
</evidence>
<dbReference type="GO" id="GO:0004326">
    <property type="term" value="F:tetrahydrofolylpolyglutamate synthase activity"/>
    <property type="evidence" value="ECO:0007669"/>
    <property type="project" value="UniProtKB-EC"/>
</dbReference>
<dbReference type="EC" id="6.3.2.17" evidence="9"/>
<reference evidence="9" key="1">
    <citation type="submission" date="2016-03" db="EMBL/GenBank/DDBJ databases">
        <title>Draft genome sequence of Rosellinia necatrix.</title>
        <authorList>
            <person name="Kanematsu S."/>
        </authorList>
    </citation>
    <scope>NUCLEOTIDE SEQUENCE [LARGE SCALE GENOMIC DNA]</scope>
    <source>
        <strain evidence="9">W97</strain>
    </source>
</reference>
<dbReference type="InterPro" id="IPR001645">
    <property type="entry name" value="Folylpolyglutamate_synth"/>
</dbReference>
<evidence type="ECO:0000313" key="9">
    <source>
        <dbReference type="EMBL" id="GAP84592.1"/>
    </source>
</evidence>
<dbReference type="STRING" id="77044.A0A1S7UMK8"/>
<keyword evidence="8" id="KW-0460">Magnesium</keyword>
<dbReference type="FunFam" id="3.90.190.20:FF:000010">
    <property type="entry name" value="Dihydrofolate synthetase"/>
    <property type="match status" value="1"/>
</dbReference>
<keyword evidence="3" id="KW-0554">One-carbon metabolism</keyword>
<evidence type="ECO:0000256" key="5">
    <source>
        <dbReference type="ARBA" id="ARBA00022723"/>
    </source>
</evidence>
<keyword evidence="7" id="KW-0067">ATP-binding</keyword>
<dbReference type="GO" id="GO:0005524">
    <property type="term" value="F:ATP binding"/>
    <property type="evidence" value="ECO:0007669"/>
    <property type="project" value="UniProtKB-KW"/>
</dbReference>
<dbReference type="NCBIfam" id="TIGR01499">
    <property type="entry name" value="folC"/>
    <property type="match status" value="1"/>
</dbReference>
<accession>A0A1S7UMK8</accession>
<comment type="similarity">
    <text evidence="2">Belongs to the folylpolyglutamate synthase family.</text>
</comment>
<dbReference type="Gene3D" id="3.90.190.20">
    <property type="entry name" value="Mur ligase, C-terminal domain"/>
    <property type="match status" value="1"/>
</dbReference>
<dbReference type="UniPathway" id="UPA00850"/>
<keyword evidence="10" id="KW-1185">Reference proteome</keyword>
<evidence type="ECO:0000256" key="8">
    <source>
        <dbReference type="ARBA" id="ARBA00022842"/>
    </source>
</evidence>
<protein>
    <submittedName>
        <fullName evidence="9">Putative dihydrofolate synthetase fol3 protein</fullName>
        <ecNumber evidence="9">6.3.2.17</ecNumber>
    </submittedName>
</protein>
<evidence type="ECO:0000256" key="7">
    <source>
        <dbReference type="ARBA" id="ARBA00022840"/>
    </source>
</evidence>
<gene>
    <name evidence="9" type="ORF">SAMD00023353_1101210</name>
</gene>
<dbReference type="PANTHER" id="PTHR11136:SF0">
    <property type="entry name" value="DIHYDROFOLATE SYNTHETASE-RELATED"/>
    <property type="match status" value="1"/>
</dbReference>
<evidence type="ECO:0000256" key="4">
    <source>
        <dbReference type="ARBA" id="ARBA00022598"/>
    </source>
</evidence>
<dbReference type="GO" id="GO:0005829">
    <property type="term" value="C:cytosol"/>
    <property type="evidence" value="ECO:0007669"/>
    <property type="project" value="TreeGrafter"/>
</dbReference>
<dbReference type="Gene3D" id="3.40.1190.10">
    <property type="entry name" value="Mur-like, catalytic domain"/>
    <property type="match status" value="1"/>
</dbReference>
<organism evidence="9">
    <name type="scientific">Rosellinia necatrix</name>
    <name type="common">White root-rot fungus</name>
    <dbReference type="NCBI Taxonomy" id="77044"/>
    <lineage>
        <taxon>Eukaryota</taxon>
        <taxon>Fungi</taxon>
        <taxon>Dikarya</taxon>
        <taxon>Ascomycota</taxon>
        <taxon>Pezizomycotina</taxon>
        <taxon>Sordariomycetes</taxon>
        <taxon>Xylariomycetidae</taxon>
        <taxon>Xylariales</taxon>
        <taxon>Xylariaceae</taxon>
        <taxon>Rosellinia</taxon>
    </lineage>
</organism>
<dbReference type="InterPro" id="IPR036615">
    <property type="entry name" value="Mur_ligase_C_dom_sf"/>
</dbReference>
<evidence type="ECO:0000313" key="10">
    <source>
        <dbReference type="Proteomes" id="UP000054516"/>
    </source>
</evidence>
<dbReference type="PANTHER" id="PTHR11136">
    <property type="entry name" value="FOLYLPOLYGLUTAMATE SYNTHASE-RELATED"/>
    <property type="match status" value="1"/>
</dbReference>
<dbReference type="OMA" id="NENYLVY"/>
<evidence type="ECO:0000256" key="2">
    <source>
        <dbReference type="ARBA" id="ARBA00008276"/>
    </source>
</evidence>
<dbReference type="GO" id="GO:0005739">
    <property type="term" value="C:mitochondrion"/>
    <property type="evidence" value="ECO:0007669"/>
    <property type="project" value="TreeGrafter"/>
</dbReference>
<proteinExistence type="inferred from homology"/>